<dbReference type="InterPro" id="IPR050811">
    <property type="entry name" value="Phosphate_ABC_transporter"/>
</dbReference>
<dbReference type="InterPro" id="IPR024370">
    <property type="entry name" value="PBP_domain"/>
</dbReference>
<dbReference type="GO" id="GO:0006817">
    <property type="term" value="P:phosphate ion transport"/>
    <property type="evidence" value="ECO:0007669"/>
    <property type="project" value="UniProtKB-UniRule"/>
</dbReference>
<name>A0A286RET9_9BACT</name>
<comment type="similarity">
    <text evidence="1 4">Belongs to the PstS family.</text>
</comment>
<dbReference type="PANTHER" id="PTHR30570">
    <property type="entry name" value="PERIPLASMIC PHOSPHATE BINDING COMPONENT OF PHOSPHATE ABC TRANSPORTER"/>
    <property type="match status" value="1"/>
</dbReference>
<evidence type="ECO:0000256" key="1">
    <source>
        <dbReference type="ARBA" id="ARBA00008725"/>
    </source>
</evidence>
<accession>A0A286RET9</accession>
<keyword evidence="3" id="KW-0732">Signal</keyword>
<dbReference type="AlphaFoldDB" id="A0A286RET9"/>
<evidence type="ECO:0000259" key="5">
    <source>
        <dbReference type="Pfam" id="PF12849"/>
    </source>
</evidence>
<evidence type="ECO:0000256" key="4">
    <source>
        <dbReference type="RuleBase" id="RU367119"/>
    </source>
</evidence>
<dbReference type="EMBL" id="CP018477">
    <property type="protein sequence ID" value="ASV74480.1"/>
    <property type="molecule type" value="Genomic_DNA"/>
</dbReference>
<dbReference type="InterPro" id="IPR011862">
    <property type="entry name" value="Phos-bd"/>
</dbReference>
<dbReference type="SUPFAM" id="SSF53850">
    <property type="entry name" value="Periplasmic binding protein-like II"/>
    <property type="match status" value="1"/>
</dbReference>
<protein>
    <recommendedName>
        <fullName evidence="4">Phosphate-binding protein</fullName>
    </recommendedName>
</protein>
<keyword evidence="4" id="KW-0592">Phosphate transport</keyword>
<comment type="function">
    <text evidence="4">Involved in the system for phosphate transport across the cytoplasmic membrane.</text>
</comment>
<dbReference type="GO" id="GO:0042301">
    <property type="term" value="F:phosphate ion binding"/>
    <property type="evidence" value="ECO:0007669"/>
    <property type="project" value="UniProtKB-UniRule"/>
</dbReference>
<organism evidence="6 7">
    <name type="scientific">Thermogutta terrifontis</name>
    <dbReference type="NCBI Taxonomy" id="1331910"/>
    <lineage>
        <taxon>Bacteria</taxon>
        <taxon>Pseudomonadati</taxon>
        <taxon>Planctomycetota</taxon>
        <taxon>Planctomycetia</taxon>
        <taxon>Pirellulales</taxon>
        <taxon>Thermoguttaceae</taxon>
        <taxon>Thermogutta</taxon>
    </lineage>
</organism>
<keyword evidence="7" id="KW-1185">Reference proteome</keyword>
<dbReference type="NCBIfam" id="TIGR02136">
    <property type="entry name" value="ptsS_2"/>
    <property type="match status" value="1"/>
</dbReference>
<dbReference type="CDD" id="cd13653">
    <property type="entry name" value="PBP2_phosphate_like_1"/>
    <property type="match status" value="1"/>
</dbReference>
<gene>
    <name evidence="6" type="ORF">THTE_1878</name>
</gene>
<dbReference type="Proteomes" id="UP000215086">
    <property type="component" value="Chromosome"/>
</dbReference>
<sequence>MKLFGTQRKPVMTMRRLLAARWLARLTLAVYGIWAFHAACFAQIQVDPKLPDYKPVQGVSGNLKSVGSDTMNILMTLWAEGFRRYYPNVQIEIEGKGSSTAPPALIAGTSQFGPMSRPMKEAEIDQFEAKFGYKPTALSTAIDMLAVYVHRDNPIKGLTLQQVDAIFSKTRRGGYPTDIRTWGQLGLTGDWASHPISLYGRNSASGTYGFFKEHALFGGDFKDEVKEQPGSSSVVQGVASDRYAIGYSGIGYKTADVRALPLAAKQGAPFVPAEPEHAYTGDYPLARFLYVYVNYKQGTQLDPLRAEFIKYIFSKQGQNDVIRAGYYPVPAVFARKTLQAVGLPVDF</sequence>
<evidence type="ECO:0000313" key="7">
    <source>
        <dbReference type="Proteomes" id="UP000215086"/>
    </source>
</evidence>
<dbReference type="Pfam" id="PF12849">
    <property type="entry name" value="PBP_like_2"/>
    <property type="match status" value="1"/>
</dbReference>
<dbReference type="KEGG" id="ttf:THTE_1878"/>
<proteinExistence type="inferred from homology"/>
<evidence type="ECO:0000256" key="3">
    <source>
        <dbReference type="ARBA" id="ARBA00022729"/>
    </source>
</evidence>
<dbReference type="Gene3D" id="3.40.190.10">
    <property type="entry name" value="Periplasmic binding protein-like II"/>
    <property type="match status" value="2"/>
</dbReference>
<feature type="domain" description="PBP" evidence="5">
    <location>
        <begin position="58"/>
        <end position="315"/>
    </location>
</feature>
<evidence type="ECO:0000256" key="2">
    <source>
        <dbReference type="ARBA" id="ARBA00022448"/>
    </source>
</evidence>
<keyword evidence="2 4" id="KW-0813">Transport</keyword>
<reference evidence="6 7" key="1">
    <citation type="journal article" name="Front. Microbiol.">
        <title>Sugar Metabolism of the First Thermophilic Planctomycete Thermogutta terrifontis: Comparative Genomic and Transcriptomic Approaches.</title>
        <authorList>
            <person name="Elcheninov A.G."/>
            <person name="Menzel P."/>
            <person name="Gudbergsdottir S.R."/>
            <person name="Slesarev A.I."/>
            <person name="Kadnikov V.V."/>
            <person name="Krogh A."/>
            <person name="Bonch-Osmolovskaya E.A."/>
            <person name="Peng X."/>
            <person name="Kublanov I.V."/>
        </authorList>
    </citation>
    <scope>NUCLEOTIDE SEQUENCE [LARGE SCALE GENOMIC DNA]</scope>
    <source>
        <strain evidence="6 7">R1</strain>
    </source>
</reference>
<evidence type="ECO:0000313" key="6">
    <source>
        <dbReference type="EMBL" id="ASV74480.1"/>
    </source>
</evidence>
<dbReference type="PANTHER" id="PTHR30570:SF6">
    <property type="entry name" value="PHOSPHATE-BINDING PROTEIN PSTS"/>
    <property type="match status" value="1"/>
</dbReference>